<dbReference type="EMBL" id="MVGC01000145">
    <property type="protein sequence ID" value="RJE22912.1"/>
    <property type="molecule type" value="Genomic_DNA"/>
</dbReference>
<keyword evidence="3 5" id="KW-1133">Transmembrane helix</keyword>
<gene>
    <name evidence="6" type="ORF">PHISCL_04760</name>
</gene>
<comment type="subcellular location">
    <subcellularLocation>
        <location evidence="1">Membrane</location>
        <topology evidence="1">Multi-pass membrane protein</topology>
    </subcellularLocation>
</comment>
<dbReference type="Gene3D" id="1.20.1250.20">
    <property type="entry name" value="MFS general substrate transporter like domains"/>
    <property type="match status" value="1"/>
</dbReference>
<protein>
    <submittedName>
        <fullName evidence="6">Major Facilitator Superfamily</fullName>
    </submittedName>
</protein>
<feature type="transmembrane region" description="Helical" evidence="5">
    <location>
        <begin position="156"/>
        <end position="178"/>
    </location>
</feature>
<accession>A0A3A2ZIH2</accession>
<reference evidence="7" key="1">
    <citation type="submission" date="2017-02" db="EMBL/GenBank/DDBJ databases">
        <authorList>
            <person name="Tafer H."/>
            <person name="Lopandic K."/>
        </authorList>
    </citation>
    <scope>NUCLEOTIDE SEQUENCE [LARGE SCALE GENOMIC DNA]</scope>
    <source>
        <strain evidence="7">CBS 366.77</strain>
    </source>
</reference>
<evidence type="ECO:0000313" key="7">
    <source>
        <dbReference type="Proteomes" id="UP000266188"/>
    </source>
</evidence>
<dbReference type="Proteomes" id="UP000266188">
    <property type="component" value="Unassembled WGS sequence"/>
</dbReference>
<dbReference type="InterPro" id="IPR036259">
    <property type="entry name" value="MFS_trans_sf"/>
</dbReference>
<feature type="transmembrane region" description="Helical" evidence="5">
    <location>
        <begin position="48"/>
        <end position="70"/>
    </location>
</feature>
<feature type="transmembrane region" description="Helical" evidence="5">
    <location>
        <begin position="124"/>
        <end position="149"/>
    </location>
</feature>
<keyword evidence="2 5" id="KW-0812">Transmembrane</keyword>
<feature type="transmembrane region" description="Helical" evidence="5">
    <location>
        <begin position="17"/>
        <end position="36"/>
    </location>
</feature>
<dbReference type="AlphaFoldDB" id="A0A3A2ZIH2"/>
<evidence type="ECO:0000256" key="1">
    <source>
        <dbReference type="ARBA" id="ARBA00004141"/>
    </source>
</evidence>
<keyword evidence="7" id="KW-1185">Reference proteome</keyword>
<evidence type="ECO:0000256" key="3">
    <source>
        <dbReference type="ARBA" id="ARBA00022989"/>
    </source>
</evidence>
<dbReference type="PANTHER" id="PTHR23501">
    <property type="entry name" value="MAJOR FACILITATOR SUPERFAMILY"/>
    <property type="match status" value="1"/>
</dbReference>
<feature type="transmembrane region" description="Helical" evidence="5">
    <location>
        <begin position="190"/>
        <end position="212"/>
    </location>
</feature>
<evidence type="ECO:0000256" key="5">
    <source>
        <dbReference type="SAM" id="Phobius"/>
    </source>
</evidence>
<dbReference type="GO" id="GO:0005886">
    <property type="term" value="C:plasma membrane"/>
    <property type="evidence" value="ECO:0007669"/>
    <property type="project" value="TreeGrafter"/>
</dbReference>
<comment type="caution">
    <text evidence="6">The sequence shown here is derived from an EMBL/GenBank/DDBJ whole genome shotgun (WGS) entry which is preliminary data.</text>
</comment>
<feature type="transmembrane region" description="Helical" evidence="5">
    <location>
        <begin position="91"/>
        <end position="112"/>
    </location>
</feature>
<dbReference type="Pfam" id="PF07690">
    <property type="entry name" value="MFS_1"/>
    <property type="match status" value="1"/>
</dbReference>
<organism evidence="6 7">
    <name type="scientific">Aspergillus sclerotialis</name>
    <dbReference type="NCBI Taxonomy" id="2070753"/>
    <lineage>
        <taxon>Eukaryota</taxon>
        <taxon>Fungi</taxon>
        <taxon>Dikarya</taxon>
        <taxon>Ascomycota</taxon>
        <taxon>Pezizomycotina</taxon>
        <taxon>Eurotiomycetes</taxon>
        <taxon>Eurotiomycetidae</taxon>
        <taxon>Eurotiales</taxon>
        <taxon>Aspergillaceae</taxon>
        <taxon>Aspergillus</taxon>
        <taxon>Aspergillus subgen. Polypaecilum</taxon>
    </lineage>
</organism>
<evidence type="ECO:0000313" key="6">
    <source>
        <dbReference type="EMBL" id="RJE22912.1"/>
    </source>
</evidence>
<sequence>MPKIHEKIMEKENLRRVDVIGALLSLAWPTMLVFALEEGGEAYAWNSSQIIGTLTGSGVSLIAFGFYEVWVQRRGRQEPIFSVKFLKDPMLSLNLLAMLTMGSCFYAAIILLPQRFQAVNDISAAKAGITMLPFTILSPVFSMVCGMLLSKVPRSAGLVLICSSAVTIVGIALLGSFSTMSEPLSITPKVYGFEVILAVGLGFMMPPLIFFIKVEYDGDDLAAAMGANNTSRTLGGCVAVAVCSTILHSDLSSSLEDFLSPNKVEAVLSSTANTSGLSVSETTKMQQAYGQSYDTQFRALIAFAGVSFICSAIMWIIQYTRKVKYNNSSNCA</sequence>
<proteinExistence type="predicted"/>
<evidence type="ECO:0000256" key="2">
    <source>
        <dbReference type="ARBA" id="ARBA00022692"/>
    </source>
</evidence>
<name>A0A3A2ZIH2_9EURO</name>
<dbReference type="OrthoDB" id="440553at2759"/>
<dbReference type="GO" id="GO:0022857">
    <property type="term" value="F:transmembrane transporter activity"/>
    <property type="evidence" value="ECO:0007669"/>
    <property type="project" value="InterPro"/>
</dbReference>
<feature type="transmembrane region" description="Helical" evidence="5">
    <location>
        <begin position="297"/>
        <end position="317"/>
    </location>
</feature>
<dbReference type="SUPFAM" id="SSF103473">
    <property type="entry name" value="MFS general substrate transporter"/>
    <property type="match status" value="1"/>
</dbReference>
<dbReference type="PANTHER" id="PTHR23501:SF43">
    <property type="entry name" value="MULTIDRUG TRANSPORTER, PUTATIVE (AFU_ORTHOLOGUE AFUA_6G03040)-RELATED"/>
    <property type="match status" value="1"/>
</dbReference>
<keyword evidence="4 5" id="KW-0472">Membrane</keyword>
<dbReference type="InterPro" id="IPR011701">
    <property type="entry name" value="MFS"/>
</dbReference>
<evidence type="ECO:0000256" key="4">
    <source>
        <dbReference type="ARBA" id="ARBA00023136"/>
    </source>
</evidence>